<proteinExistence type="inferred from homology"/>
<dbReference type="GO" id="GO:0000423">
    <property type="term" value="P:mitophagy"/>
    <property type="evidence" value="ECO:0007669"/>
    <property type="project" value="UniProtKB-ARBA"/>
</dbReference>
<dbReference type="InterPro" id="IPR051557">
    <property type="entry name" value="NipSnap_domain"/>
</dbReference>
<dbReference type="InterPro" id="IPR012577">
    <property type="entry name" value="NIPSNAP"/>
</dbReference>
<dbReference type="AlphaFoldDB" id="A0A381W596"/>
<accession>A0A381W596</accession>
<organism evidence="3">
    <name type="scientific">marine metagenome</name>
    <dbReference type="NCBI Taxonomy" id="408172"/>
    <lineage>
        <taxon>unclassified sequences</taxon>
        <taxon>metagenomes</taxon>
        <taxon>ecological metagenomes</taxon>
    </lineage>
</organism>
<dbReference type="InterPro" id="IPR011008">
    <property type="entry name" value="Dimeric_a/b-barrel"/>
</dbReference>
<dbReference type="Gene3D" id="3.30.70.100">
    <property type="match status" value="1"/>
</dbReference>
<feature type="domain" description="NIPSNAP" evidence="2">
    <location>
        <begin position="3"/>
        <end position="106"/>
    </location>
</feature>
<name>A0A381W596_9ZZZZ</name>
<sequence>VLYELRVYECLPGRLPNINARFANHTIKLFEKHGIKNIGYWTTDVGESNHELTYMVAFEDANQRMAAWDSFRNDPEWAKVTADSHKDGLIVKNVRNQILTPTSYSPMQ</sequence>
<dbReference type="EMBL" id="UINC01010740">
    <property type="protein sequence ID" value="SVA47675.1"/>
    <property type="molecule type" value="Genomic_DNA"/>
</dbReference>
<feature type="non-terminal residue" evidence="3">
    <location>
        <position position="1"/>
    </location>
</feature>
<dbReference type="GO" id="GO:0005739">
    <property type="term" value="C:mitochondrion"/>
    <property type="evidence" value="ECO:0007669"/>
    <property type="project" value="TreeGrafter"/>
</dbReference>
<dbReference type="PANTHER" id="PTHR21017">
    <property type="entry name" value="NIPSNAP-RELATED"/>
    <property type="match status" value="1"/>
</dbReference>
<gene>
    <name evidence="3" type="ORF">METZ01_LOCUS100529</name>
</gene>
<reference evidence="3" key="1">
    <citation type="submission" date="2018-05" db="EMBL/GenBank/DDBJ databases">
        <authorList>
            <person name="Lanie J.A."/>
            <person name="Ng W.-L."/>
            <person name="Kazmierczak K.M."/>
            <person name="Andrzejewski T.M."/>
            <person name="Davidsen T.M."/>
            <person name="Wayne K.J."/>
            <person name="Tettelin H."/>
            <person name="Glass J.I."/>
            <person name="Rusch D."/>
            <person name="Podicherti R."/>
            <person name="Tsui H.-C.T."/>
            <person name="Winkler M.E."/>
        </authorList>
    </citation>
    <scope>NUCLEOTIDE SEQUENCE</scope>
</reference>
<evidence type="ECO:0000256" key="1">
    <source>
        <dbReference type="ARBA" id="ARBA00005291"/>
    </source>
</evidence>
<comment type="similarity">
    <text evidence="1">Belongs to the NipSnap family.</text>
</comment>
<dbReference type="Pfam" id="PF07978">
    <property type="entry name" value="NIPSNAP"/>
    <property type="match status" value="1"/>
</dbReference>
<dbReference type="PANTHER" id="PTHR21017:SF17">
    <property type="entry name" value="PROTEIN NIPSNAP"/>
    <property type="match status" value="1"/>
</dbReference>
<evidence type="ECO:0000259" key="2">
    <source>
        <dbReference type="Pfam" id="PF07978"/>
    </source>
</evidence>
<protein>
    <recommendedName>
        <fullName evidence="2">NIPSNAP domain-containing protein</fullName>
    </recommendedName>
</protein>
<dbReference type="SUPFAM" id="SSF54909">
    <property type="entry name" value="Dimeric alpha+beta barrel"/>
    <property type="match status" value="1"/>
</dbReference>
<evidence type="ECO:0000313" key="3">
    <source>
        <dbReference type="EMBL" id="SVA47675.1"/>
    </source>
</evidence>